<dbReference type="Proteomes" id="UP001055811">
    <property type="component" value="Linkage Group LG02"/>
</dbReference>
<gene>
    <name evidence="1" type="ORF">L2E82_12849</name>
</gene>
<comment type="caution">
    <text evidence="1">The sequence shown here is derived from an EMBL/GenBank/DDBJ whole genome shotgun (WGS) entry which is preliminary data.</text>
</comment>
<sequence length="329" mass="37128">MAGGSESMEIASMWASMAAWCTPTVLFCIMNLIIGTIFIASKSNKTKHYEHHHDHDHAQWNSFSPIARVSSFLERAKTVNLSSYTTTITTITTAAESQHQYSSQPKTPKYSSSSRLAQSIHFPPSNETRTPPRSSVSSPPDFSNGDEMTHSESERHQRSQPVRVPSLLERVKSVNFSVYNDNTFQTESEQICNSPGQLVRGPSLIDRIKSFKISSAFKPGTLSTQLVNFVTEPAHNPEHHVIKNKPVKTSATTKPPVEMKKSRSEMRIDSDEEEDVDVRRPATARARQNADDDEFNLKADDFISRFKQQLKLQRVESLVRFRDMLNRGT</sequence>
<proteinExistence type="predicted"/>
<evidence type="ECO:0000313" key="2">
    <source>
        <dbReference type="Proteomes" id="UP001055811"/>
    </source>
</evidence>
<protein>
    <submittedName>
        <fullName evidence="1">Uncharacterized protein</fullName>
    </submittedName>
</protein>
<organism evidence="1 2">
    <name type="scientific">Cichorium intybus</name>
    <name type="common">Chicory</name>
    <dbReference type="NCBI Taxonomy" id="13427"/>
    <lineage>
        <taxon>Eukaryota</taxon>
        <taxon>Viridiplantae</taxon>
        <taxon>Streptophyta</taxon>
        <taxon>Embryophyta</taxon>
        <taxon>Tracheophyta</taxon>
        <taxon>Spermatophyta</taxon>
        <taxon>Magnoliopsida</taxon>
        <taxon>eudicotyledons</taxon>
        <taxon>Gunneridae</taxon>
        <taxon>Pentapetalae</taxon>
        <taxon>asterids</taxon>
        <taxon>campanulids</taxon>
        <taxon>Asterales</taxon>
        <taxon>Asteraceae</taxon>
        <taxon>Cichorioideae</taxon>
        <taxon>Cichorieae</taxon>
        <taxon>Cichoriinae</taxon>
        <taxon>Cichorium</taxon>
    </lineage>
</organism>
<accession>A0ACB9GIC6</accession>
<evidence type="ECO:0000313" key="1">
    <source>
        <dbReference type="EMBL" id="KAI3782793.1"/>
    </source>
</evidence>
<name>A0ACB9GIC6_CICIN</name>
<dbReference type="EMBL" id="CM042010">
    <property type="protein sequence ID" value="KAI3782793.1"/>
    <property type="molecule type" value="Genomic_DNA"/>
</dbReference>
<reference evidence="2" key="1">
    <citation type="journal article" date="2022" name="Mol. Ecol. Resour.">
        <title>The genomes of chicory, endive, great burdock and yacon provide insights into Asteraceae palaeo-polyploidization history and plant inulin production.</title>
        <authorList>
            <person name="Fan W."/>
            <person name="Wang S."/>
            <person name="Wang H."/>
            <person name="Wang A."/>
            <person name="Jiang F."/>
            <person name="Liu H."/>
            <person name="Zhao H."/>
            <person name="Xu D."/>
            <person name="Zhang Y."/>
        </authorList>
    </citation>
    <scope>NUCLEOTIDE SEQUENCE [LARGE SCALE GENOMIC DNA]</scope>
    <source>
        <strain evidence="2">cv. Punajuju</strain>
    </source>
</reference>
<reference evidence="1 2" key="2">
    <citation type="journal article" date="2022" name="Mol. Ecol. Resour.">
        <title>The genomes of chicory, endive, great burdock and yacon provide insights into Asteraceae paleo-polyploidization history and plant inulin production.</title>
        <authorList>
            <person name="Fan W."/>
            <person name="Wang S."/>
            <person name="Wang H."/>
            <person name="Wang A."/>
            <person name="Jiang F."/>
            <person name="Liu H."/>
            <person name="Zhao H."/>
            <person name="Xu D."/>
            <person name="Zhang Y."/>
        </authorList>
    </citation>
    <scope>NUCLEOTIDE SEQUENCE [LARGE SCALE GENOMIC DNA]</scope>
    <source>
        <strain evidence="2">cv. Punajuju</strain>
        <tissue evidence="1">Leaves</tissue>
    </source>
</reference>
<keyword evidence="2" id="KW-1185">Reference proteome</keyword>